<dbReference type="RefSeq" id="WP_146124490.1">
    <property type="nucleotide sequence ID" value="NZ_CADEPQ010000001.1"/>
</dbReference>
<keyword evidence="1" id="KW-1133">Transmembrane helix</keyword>
<sequence length="59" mass="6389">MNKHAILSALIIGVLAYLITLGVRHLSERGRIGQSKWTRHTVIVVLIFIAALGVKALVG</sequence>
<evidence type="ECO:0000256" key="1">
    <source>
        <dbReference type="SAM" id="Phobius"/>
    </source>
</evidence>
<evidence type="ECO:0000313" key="2">
    <source>
        <dbReference type="EMBL" id="MBR8127888.1"/>
    </source>
</evidence>
<keyword evidence="1" id="KW-0812">Transmembrane</keyword>
<proteinExistence type="predicted"/>
<reference evidence="2" key="1">
    <citation type="submission" date="2021-04" db="EMBL/GenBank/DDBJ databases">
        <title>A collection of bacterial strains from the Burkholderia cepacia Research Laboratory and Repository.</title>
        <authorList>
            <person name="Lipuma J."/>
            <person name="Spilker T."/>
        </authorList>
    </citation>
    <scope>NUCLEOTIDE SEQUENCE</scope>
    <source>
        <strain evidence="2">AU36012</strain>
    </source>
</reference>
<protein>
    <recommendedName>
        <fullName evidence="4">Transmembrane protein</fullName>
    </recommendedName>
</protein>
<keyword evidence="1" id="KW-0472">Membrane</keyword>
<accession>A0AA41E3W9</accession>
<feature type="transmembrane region" description="Helical" evidence="1">
    <location>
        <begin position="38"/>
        <end position="58"/>
    </location>
</feature>
<dbReference type="AlphaFoldDB" id="A0AA41E3W9"/>
<evidence type="ECO:0008006" key="4">
    <source>
        <dbReference type="Google" id="ProtNLM"/>
    </source>
</evidence>
<gene>
    <name evidence="2" type="ORF">KDW93_02575</name>
</gene>
<name>A0AA41E3W9_9BURK</name>
<dbReference type="Proteomes" id="UP000682266">
    <property type="component" value="Unassembled WGS sequence"/>
</dbReference>
<comment type="caution">
    <text evidence="2">The sequence shown here is derived from an EMBL/GenBank/DDBJ whole genome shotgun (WGS) entry which is preliminary data.</text>
</comment>
<evidence type="ECO:0000313" key="3">
    <source>
        <dbReference type="Proteomes" id="UP000682266"/>
    </source>
</evidence>
<feature type="transmembrane region" description="Helical" evidence="1">
    <location>
        <begin position="6"/>
        <end position="26"/>
    </location>
</feature>
<organism evidence="2 3">
    <name type="scientific">Burkholderia ambifaria</name>
    <dbReference type="NCBI Taxonomy" id="152480"/>
    <lineage>
        <taxon>Bacteria</taxon>
        <taxon>Pseudomonadati</taxon>
        <taxon>Pseudomonadota</taxon>
        <taxon>Betaproteobacteria</taxon>
        <taxon>Burkholderiales</taxon>
        <taxon>Burkholderiaceae</taxon>
        <taxon>Burkholderia</taxon>
        <taxon>Burkholderia cepacia complex</taxon>
    </lineage>
</organism>
<dbReference type="EMBL" id="JAGSVG010000002">
    <property type="protein sequence ID" value="MBR8127888.1"/>
    <property type="molecule type" value="Genomic_DNA"/>
</dbReference>